<dbReference type="InterPro" id="IPR046092">
    <property type="entry name" value="DUF6110"/>
</dbReference>
<dbReference type="EMBL" id="AEEH01000043">
    <property type="protein sequence ID" value="EFM25305.1"/>
    <property type="molecule type" value="Genomic_DNA"/>
</dbReference>
<dbReference type="Proteomes" id="UP000003280">
    <property type="component" value="Unassembled WGS sequence"/>
</dbReference>
<feature type="coiled-coil region" evidence="1">
    <location>
        <begin position="94"/>
        <end position="121"/>
    </location>
</feature>
<sequence>MYFESDFFQTTVYNVSIKYTCQKYASTNLKIKGEIIMNKKLLNLGVGLLVGALGGKVLASQTVKKIAVNTVAGGLKIKEGLDKTVENVKVSTEDIIAEAKVKKAEDEKKEAEKKAALDIEEVAEEAK</sequence>
<dbReference type="AlphaFoldDB" id="E0NLW4"/>
<dbReference type="HOGENOM" id="CLU_1968473_0_0_9"/>
<keyword evidence="3" id="KW-1185">Reference proteome</keyword>
<protein>
    <submittedName>
        <fullName evidence="2">Uncharacterized protein</fullName>
    </submittedName>
</protein>
<evidence type="ECO:0000313" key="3">
    <source>
        <dbReference type="Proteomes" id="UP000003280"/>
    </source>
</evidence>
<dbReference type="STRING" id="862517.HMPREF9225_1194"/>
<keyword evidence="1" id="KW-0175">Coiled coil</keyword>
<evidence type="ECO:0000256" key="1">
    <source>
        <dbReference type="SAM" id="Coils"/>
    </source>
</evidence>
<comment type="caution">
    <text evidence="2">The sequence shown here is derived from an EMBL/GenBank/DDBJ whole genome shotgun (WGS) entry which is preliminary data.</text>
</comment>
<dbReference type="Pfam" id="PF19605">
    <property type="entry name" value="DUF6110"/>
    <property type="match status" value="1"/>
</dbReference>
<evidence type="ECO:0000313" key="2">
    <source>
        <dbReference type="EMBL" id="EFM25305.1"/>
    </source>
</evidence>
<organism evidence="2 3">
    <name type="scientific">Peptoniphilus duerdenii ATCC BAA-1640</name>
    <dbReference type="NCBI Taxonomy" id="862517"/>
    <lineage>
        <taxon>Bacteria</taxon>
        <taxon>Bacillati</taxon>
        <taxon>Bacillota</taxon>
        <taxon>Tissierellia</taxon>
        <taxon>Tissierellales</taxon>
        <taxon>Peptoniphilaceae</taxon>
        <taxon>Peptoniphilus</taxon>
    </lineage>
</organism>
<proteinExistence type="predicted"/>
<reference evidence="2 3" key="1">
    <citation type="submission" date="2010-07" db="EMBL/GenBank/DDBJ databases">
        <authorList>
            <person name="Muzny D."/>
            <person name="Qin X."/>
            <person name="Deng J."/>
            <person name="Jiang H."/>
            <person name="Liu Y."/>
            <person name="Qu J."/>
            <person name="Song X.-Z."/>
            <person name="Zhang L."/>
            <person name="Thornton R."/>
            <person name="Coyle M."/>
            <person name="Francisco L."/>
            <person name="Jackson L."/>
            <person name="Javaid M."/>
            <person name="Korchina V."/>
            <person name="Kovar C."/>
            <person name="Mata R."/>
            <person name="Mathew T."/>
            <person name="Ngo R."/>
            <person name="Nguyen L."/>
            <person name="Nguyen N."/>
            <person name="Okwuonu G."/>
            <person name="Ongeri F."/>
            <person name="Pham C."/>
            <person name="Simmons D."/>
            <person name="Wilczek-Boney K."/>
            <person name="Hale W."/>
            <person name="Jakkamsetti A."/>
            <person name="Pham P."/>
            <person name="Ruth R."/>
            <person name="San Lucas F."/>
            <person name="Warren J."/>
            <person name="Zhang J."/>
            <person name="Zhao Z."/>
            <person name="Zhou C."/>
            <person name="Zhu D."/>
            <person name="Lee S."/>
            <person name="Bess C."/>
            <person name="Blankenburg K."/>
            <person name="Forbes L."/>
            <person name="Fu Q."/>
            <person name="Gubbala S."/>
            <person name="Hirani K."/>
            <person name="Jayaseelan J.C."/>
            <person name="Lara F."/>
            <person name="Munidasa M."/>
            <person name="Palculict T."/>
            <person name="Patil S."/>
            <person name="Pu L.-L."/>
            <person name="Saada N."/>
            <person name="Tang L."/>
            <person name="Weissenberger G."/>
            <person name="Zhu Y."/>
            <person name="Hemphill L."/>
            <person name="Shang Y."/>
            <person name="Youmans B."/>
            <person name="Ayvaz T."/>
            <person name="Ross M."/>
            <person name="Santibanez J."/>
            <person name="Aqrawi P."/>
            <person name="Gross S."/>
            <person name="Joshi V."/>
            <person name="Fowler G."/>
            <person name="Nazareth L."/>
            <person name="Reid J."/>
            <person name="Worley K."/>
            <person name="Petrosino J."/>
            <person name="Highlander S."/>
            <person name="Gibbs R."/>
        </authorList>
    </citation>
    <scope>NUCLEOTIDE SEQUENCE [LARGE SCALE GENOMIC DNA]</scope>
    <source>
        <strain evidence="2 3">ATCC BAA-1640</strain>
    </source>
</reference>
<gene>
    <name evidence="2" type="ORF">HMPREF9225_1194</name>
</gene>
<accession>E0NLW4</accession>
<dbReference type="eggNOG" id="ENOG5033CMD">
    <property type="taxonomic scope" value="Bacteria"/>
</dbReference>
<name>E0NLW4_9FIRM</name>